<reference evidence="1 2" key="1">
    <citation type="submission" date="2021-01" db="EMBL/GenBank/DDBJ databases">
        <title>Whole genome shotgun sequence of Catellatospora coxensis NBRC 107359.</title>
        <authorList>
            <person name="Komaki H."/>
            <person name="Tamura T."/>
        </authorList>
    </citation>
    <scope>NUCLEOTIDE SEQUENCE [LARGE SCALE GENOMIC DNA]</scope>
    <source>
        <strain evidence="1 2">NBRC 107359</strain>
    </source>
</reference>
<keyword evidence="2" id="KW-1185">Reference proteome</keyword>
<dbReference type="Proteomes" id="UP000630887">
    <property type="component" value="Unassembled WGS sequence"/>
</dbReference>
<name>A0A8J3P5V6_9ACTN</name>
<sequence length="82" mass="8758">MSQFAPTARRCFAAIAALACVWLTIQVRFDEFLRLVDRGGKPGNALRQGLGGHAGVPSVVIRTCSAQRCAVQGCGVQMPWSP</sequence>
<organism evidence="1 2">
    <name type="scientific">Catellatospora coxensis</name>
    <dbReference type="NCBI Taxonomy" id="310354"/>
    <lineage>
        <taxon>Bacteria</taxon>
        <taxon>Bacillati</taxon>
        <taxon>Actinomycetota</taxon>
        <taxon>Actinomycetes</taxon>
        <taxon>Micromonosporales</taxon>
        <taxon>Micromonosporaceae</taxon>
        <taxon>Catellatospora</taxon>
    </lineage>
</organism>
<evidence type="ECO:0000313" key="2">
    <source>
        <dbReference type="Proteomes" id="UP000630887"/>
    </source>
</evidence>
<protein>
    <submittedName>
        <fullName evidence="1">Uncharacterized protein</fullName>
    </submittedName>
</protein>
<gene>
    <name evidence="1" type="ORF">Cco03nite_15170</name>
</gene>
<comment type="caution">
    <text evidence="1">The sequence shown here is derived from an EMBL/GenBank/DDBJ whole genome shotgun (WGS) entry which is preliminary data.</text>
</comment>
<dbReference type="AlphaFoldDB" id="A0A8J3P5V6"/>
<proteinExistence type="predicted"/>
<evidence type="ECO:0000313" key="1">
    <source>
        <dbReference type="EMBL" id="GIG04817.1"/>
    </source>
</evidence>
<dbReference type="EMBL" id="BONI01000009">
    <property type="protein sequence ID" value="GIG04817.1"/>
    <property type="molecule type" value="Genomic_DNA"/>
</dbReference>
<accession>A0A8J3P5V6</accession>